<dbReference type="AlphaFoldDB" id="A0A6A5QH16"/>
<accession>A0A6A5QH16</accession>
<name>A0A6A5QH16_AMPQU</name>
<keyword evidence="1" id="KW-0677">Repeat</keyword>
<dbReference type="InterPro" id="IPR056884">
    <property type="entry name" value="NPHP3-like_N"/>
</dbReference>
<evidence type="ECO:0000313" key="4">
    <source>
        <dbReference type="Proteomes" id="UP000800096"/>
    </source>
</evidence>
<evidence type="ECO:0000256" key="1">
    <source>
        <dbReference type="ARBA" id="ARBA00022737"/>
    </source>
</evidence>
<sequence>MYLPMRSSRTLGAEQLVHQRLDPSGTSGSLLRRVLFQIRSTAGKRGVSPVPYTRYHRHSVEALSGGDLAGFDVTERFSWAANRQTTKEEDGAYCLFGIFSIHLLLIFDEDKESARKRLRSAAGHSHDHKKVRKICSWLSAPDPSTNNYKAHKHRQAETVLCLLDGLNFAKWKLCAASRLWLYGILGCGKTILSSTVIEHLLQHCYGYASMVTAYFDFNFNDAQKKDLELMLRSLRVEITATQSKKLHTKATS</sequence>
<dbReference type="Proteomes" id="UP000800096">
    <property type="component" value="Unassembled WGS sequence"/>
</dbReference>
<dbReference type="EMBL" id="ML979137">
    <property type="protein sequence ID" value="KAF1914120.1"/>
    <property type="molecule type" value="Genomic_DNA"/>
</dbReference>
<keyword evidence="4" id="KW-1185">Reference proteome</keyword>
<dbReference type="OrthoDB" id="1577640at2759"/>
<proteinExistence type="predicted"/>
<protein>
    <recommendedName>
        <fullName evidence="2">Nephrocystin 3-like N-terminal domain-containing protein</fullName>
    </recommendedName>
</protein>
<feature type="domain" description="Nephrocystin 3-like N-terminal" evidence="2">
    <location>
        <begin position="161"/>
        <end position="243"/>
    </location>
</feature>
<reference evidence="3" key="1">
    <citation type="journal article" date="2020" name="Stud. Mycol.">
        <title>101 Dothideomycetes genomes: a test case for predicting lifestyles and emergence of pathogens.</title>
        <authorList>
            <person name="Haridas S."/>
            <person name="Albert R."/>
            <person name="Binder M."/>
            <person name="Bloem J."/>
            <person name="Labutti K."/>
            <person name="Salamov A."/>
            <person name="Andreopoulos B."/>
            <person name="Baker S."/>
            <person name="Barry K."/>
            <person name="Bills G."/>
            <person name="Bluhm B."/>
            <person name="Cannon C."/>
            <person name="Castanera R."/>
            <person name="Culley D."/>
            <person name="Daum C."/>
            <person name="Ezra D."/>
            <person name="Gonzalez J."/>
            <person name="Henrissat B."/>
            <person name="Kuo A."/>
            <person name="Liang C."/>
            <person name="Lipzen A."/>
            <person name="Lutzoni F."/>
            <person name="Magnuson J."/>
            <person name="Mondo S."/>
            <person name="Nolan M."/>
            <person name="Ohm R."/>
            <person name="Pangilinan J."/>
            <person name="Park H.-J."/>
            <person name="Ramirez L."/>
            <person name="Alfaro M."/>
            <person name="Sun H."/>
            <person name="Tritt A."/>
            <person name="Yoshinaga Y."/>
            <person name="Zwiers L.-H."/>
            <person name="Turgeon B."/>
            <person name="Goodwin S."/>
            <person name="Spatafora J."/>
            <person name="Crous P."/>
            <person name="Grigoriev I."/>
        </authorList>
    </citation>
    <scope>NUCLEOTIDE SEQUENCE</scope>
    <source>
        <strain evidence="3">HMLAC05119</strain>
    </source>
</reference>
<dbReference type="Pfam" id="PF24883">
    <property type="entry name" value="NPHP3_N"/>
    <property type="match status" value="1"/>
</dbReference>
<dbReference type="PANTHER" id="PTHR10622:SF13">
    <property type="entry name" value="NACHT DOMAIN-CONTAINING PROTEIN"/>
    <property type="match status" value="1"/>
</dbReference>
<dbReference type="PANTHER" id="PTHR10622">
    <property type="entry name" value="HET DOMAIN-CONTAINING PROTEIN"/>
    <property type="match status" value="1"/>
</dbReference>
<gene>
    <name evidence="3" type="ORF">BDU57DRAFT_596192</name>
</gene>
<evidence type="ECO:0000313" key="3">
    <source>
        <dbReference type="EMBL" id="KAF1914120.1"/>
    </source>
</evidence>
<organism evidence="3 4">
    <name type="scientific">Ampelomyces quisqualis</name>
    <name type="common">Powdery mildew agent</name>
    <dbReference type="NCBI Taxonomy" id="50730"/>
    <lineage>
        <taxon>Eukaryota</taxon>
        <taxon>Fungi</taxon>
        <taxon>Dikarya</taxon>
        <taxon>Ascomycota</taxon>
        <taxon>Pezizomycotina</taxon>
        <taxon>Dothideomycetes</taxon>
        <taxon>Pleosporomycetidae</taxon>
        <taxon>Pleosporales</taxon>
        <taxon>Pleosporineae</taxon>
        <taxon>Phaeosphaeriaceae</taxon>
        <taxon>Ampelomyces</taxon>
    </lineage>
</organism>
<evidence type="ECO:0000259" key="2">
    <source>
        <dbReference type="Pfam" id="PF24883"/>
    </source>
</evidence>